<feature type="region of interest" description="Disordered" evidence="1">
    <location>
        <begin position="174"/>
        <end position="199"/>
    </location>
</feature>
<organism evidence="2 3">
    <name type="scientific">Fasciola hepatica</name>
    <name type="common">Liver fluke</name>
    <dbReference type="NCBI Taxonomy" id="6192"/>
    <lineage>
        <taxon>Eukaryota</taxon>
        <taxon>Metazoa</taxon>
        <taxon>Spiralia</taxon>
        <taxon>Lophotrochozoa</taxon>
        <taxon>Platyhelminthes</taxon>
        <taxon>Trematoda</taxon>
        <taxon>Digenea</taxon>
        <taxon>Plagiorchiida</taxon>
        <taxon>Echinostomata</taxon>
        <taxon>Echinostomatoidea</taxon>
        <taxon>Fasciolidae</taxon>
        <taxon>Fasciola</taxon>
    </lineage>
</organism>
<evidence type="ECO:0000256" key="1">
    <source>
        <dbReference type="SAM" id="MobiDB-lite"/>
    </source>
</evidence>
<evidence type="ECO:0000313" key="2">
    <source>
        <dbReference type="EMBL" id="THD18058.1"/>
    </source>
</evidence>
<keyword evidence="3" id="KW-1185">Reference proteome</keyword>
<gene>
    <name evidence="2" type="ORF">D915_011057</name>
</gene>
<dbReference type="AlphaFoldDB" id="A0A4E0R6W6"/>
<feature type="compositionally biased region" description="Basic residues" evidence="1">
    <location>
        <begin position="33"/>
        <end position="42"/>
    </location>
</feature>
<reference evidence="2" key="1">
    <citation type="submission" date="2019-03" db="EMBL/GenBank/DDBJ databases">
        <title>Improved annotation for the trematode Fasciola hepatica.</title>
        <authorList>
            <person name="Choi Y.-J."/>
            <person name="Martin J."/>
            <person name="Mitreva M."/>
        </authorList>
    </citation>
    <scope>NUCLEOTIDE SEQUENCE [LARGE SCALE GENOMIC DNA]</scope>
</reference>
<feature type="compositionally biased region" description="Acidic residues" evidence="1">
    <location>
        <begin position="60"/>
        <end position="71"/>
    </location>
</feature>
<evidence type="ECO:0000313" key="3">
    <source>
        <dbReference type="Proteomes" id="UP000230066"/>
    </source>
</evidence>
<dbReference type="Proteomes" id="UP000230066">
    <property type="component" value="Unassembled WGS sequence"/>
</dbReference>
<proteinExistence type="predicted"/>
<feature type="region of interest" description="Disordered" evidence="1">
    <location>
        <begin position="29"/>
        <end position="72"/>
    </location>
</feature>
<protein>
    <submittedName>
        <fullName evidence="2">Uncharacterized protein</fullName>
    </submittedName>
</protein>
<comment type="caution">
    <text evidence="2">The sequence shown here is derived from an EMBL/GenBank/DDBJ whole genome shotgun (WGS) entry which is preliminary data.</text>
</comment>
<name>A0A4E0R6W6_FASHE</name>
<dbReference type="EMBL" id="JXXN02016939">
    <property type="protein sequence ID" value="THD18058.1"/>
    <property type="molecule type" value="Genomic_DNA"/>
</dbReference>
<sequence length="308" mass="34468">MFKRAVFTPARSVTSLLDAVSSKKRSKKLEIKKAKKVKKHKHAGESGDPLEQERAQTSEETVDDDDSVSTDELEKKVLDLNSFTTKTDEGAVDNKVSKRIDNDHIQVPSDTLKNMEIKTIQVCEVEQSSCPPVSTVPLDKLSEVVDIVQPAGVAVTDSCEESFPVADFTQKASVSSKRTKKRSGKRTTEPSKLASNPLGTVQPSEVITKSTIVEATFAERIHPTSDALLTEAQEELRKLTDQLRVSFHIGLRCFDTSSNLFDLKFISRPFCFPYYIFLRFCVCFSVFIQRLAACHLLTLQEKYVPIME</sequence>
<accession>A0A4E0R6W6</accession>